<dbReference type="RefSeq" id="WP_191766054.1">
    <property type="nucleotide sequence ID" value="NZ_JACSPM010000002.1"/>
</dbReference>
<dbReference type="Gene3D" id="3.40.50.2000">
    <property type="entry name" value="Glycogen Phosphorylase B"/>
    <property type="match status" value="2"/>
</dbReference>
<sequence>MRVKNVLQVNVRLSEGGAAGVARTLADELAHSAVNSRFVYGYGPHGGDSPEAAALAAVRLTAMQVAAVNKISFELLGEESRIRGPRRWEEFRQAVDWADVVHFHAVHSYMANPHQLVSAVTDARKPLVWTMHDQWHFTGRCAQPGACNKFATGCQPCPDLRAYPPARVDRAAEHWSTRRELVAELHSTGRFALVSCAGWLADLAEANGLGPVRTITNSVDRRFWEAATAEWRTTSGPKVRALFICRDLRDPQKVDWDVLRAVSGAGGVELTIIGDNPQEILPNVRYVASTRSREELAAIMKAHDVLVFTSTVDYYPLTLVEALTAGMRVVAVDSQAARELAWTPRVRIVSHGAELASAVSDMPIAPTAEPHEVGVFAPSVMARRYLDVYEEVFSG</sequence>
<protein>
    <submittedName>
        <fullName evidence="1">Colanic acid biosynthesis glycosyltransferase WcaC</fullName>
    </submittedName>
</protein>
<dbReference type="Pfam" id="PF13692">
    <property type="entry name" value="Glyco_trans_1_4"/>
    <property type="match status" value="1"/>
</dbReference>
<reference evidence="1 2" key="1">
    <citation type="submission" date="2020-08" db="EMBL/GenBank/DDBJ databases">
        <title>A Genomic Blueprint of the Chicken Gut Microbiome.</title>
        <authorList>
            <person name="Gilroy R."/>
            <person name="Ravi A."/>
            <person name="Getino M."/>
            <person name="Pursley I."/>
            <person name="Horton D.L."/>
            <person name="Alikhan N.-F."/>
            <person name="Baker D."/>
            <person name="Gharbi K."/>
            <person name="Hall N."/>
            <person name="Watson M."/>
            <person name="Adriaenssens E.M."/>
            <person name="Foster-Nyarko E."/>
            <person name="Jarju S."/>
            <person name="Secka A."/>
            <person name="Antonio M."/>
            <person name="Oren A."/>
            <person name="Chaudhuri R."/>
            <person name="La Ragione R.M."/>
            <person name="Hildebrand F."/>
            <person name="Pallen M.J."/>
        </authorList>
    </citation>
    <scope>NUCLEOTIDE SEQUENCE [LARGE SCALE GENOMIC DNA]</scope>
    <source>
        <strain evidence="1 2">Sa1CUA4</strain>
    </source>
</reference>
<evidence type="ECO:0000313" key="2">
    <source>
        <dbReference type="Proteomes" id="UP000602532"/>
    </source>
</evidence>
<comment type="caution">
    <text evidence="1">The sequence shown here is derived from an EMBL/GenBank/DDBJ whole genome shotgun (WGS) entry which is preliminary data.</text>
</comment>
<keyword evidence="2" id="KW-1185">Reference proteome</keyword>
<proteinExistence type="predicted"/>
<organism evidence="1 2">
    <name type="scientific">Microbacterium gallinarum</name>
    <dbReference type="NCBI Taxonomy" id="2762209"/>
    <lineage>
        <taxon>Bacteria</taxon>
        <taxon>Bacillati</taxon>
        <taxon>Actinomycetota</taxon>
        <taxon>Actinomycetes</taxon>
        <taxon>Micrococcales</taxon>
        <taxon>Microbacteriaceae</taxon>
        <taxon>Microbacterium</taxon>
    </lineage>
</organism>
<dbReference type="EMBL" id="JACSPM010000002">
    <property type="protein sequence ID" value="MBD8023742.1"/>
    <property type="molecule type" value="Genomic_DNA"/>
</dbReference>
<name>A0ABR8X3P3_9MICO</name>
<gene>
    <name evidence="1" type="primary">wcaC</name>
    <name evidence="1" type="ORF">H9622_09075</name>
</gene>
<dbReference type="SUPFAM" id="SSF53756">
    <property type="entry name" value="UDP-Glycosyltransferase/glycogen phosphorylase"/>
    <property type="match status" value="1"/>
</dbReference>
<accession>A0ABR8X3P3</accession>
<evidence type="ECO:0000313" key="1">
    <source>
        <dbReference type="EMBL" id="MBD8023742.1"/>
    </source>
</evidence>
<dbReference type="Proteomes" id="UP000602532">
    <property type="component" value="Unassembled WGS sequence"/>
</dbReference>